<dbReference type="OrthoDB" id="7569823at2"/>
<dbReference type="Proteomes" id="UP000436801">
    <property type="component" value="Unassembled WGS sequence"/>
</dbReference>
<reference evidence="3 4" key="1">
    <citation type="submission" date="2016-10" db="EMBL/GenBank/DDBJ databases">
        <authorList>
            <person name="Varghese N."/>
            <person name="Submissions S."/>
        </authorList>
    </citation>
    <scope>NUCLEOTIDE SEQUENCE [LARGE SCALE GENOMIC DNA]</scope>
    <source>
        <strain evidence="3 4">S7-754</strain>
    </source>
</reference>
<proteinExistence type="predicted"/>
<evidence type="ECO:0000256" key="1">
    <source>
        <dbReference type="SAM" id="SignalP"/>
    </source>
</evidence>
<accession>A0A1G7L2V3</accession>
<dbReference type="RefSeq" id="WP_112381938.1">
    <property type="nucleotide sequence ID" value="NZ_CP178397.1"/>
</dbReference>
<gene>
    <name evidence="2" type="ORF">GQR91_07335</name>
    <name evidence="3" type="ORF">SAMN05216557_103357</name>
</gene>
<evidence type="ECO:0000313" key="5">
    <source>
        <dbReference type="Proteomes" id="UP000436801"/>
    </source>
</evidence>
<reference evidence="2 5" key="2">
    <citation type="submission" date="2019-12" db="EMBL/GenBank/DDBJ databases">
        <authorList>
            <person name="Zheng J."/>
        </authorList>
    </citation>
    <scope>NUCLEOTIDE SEQUENCE [LARGE SCALE GENOMIC DNA]</scope>
    <source>
        <strain evidence="2 5">DSM 27347</strain>
    </source>
</reference>
<dbReference type="AlphaFoldDB" id="A0A1G7L2V3"/>
<name>A0A1G7L2V3_9SPHN</name>
<evidence type="ECO:0000313" key="4">
    <source>
        <dbReference type="Proteomes" id="UP000323502"/>
    </source>
</evidence>
<dbReference type="EMBL" id="WSUT01000005">
    <property type="protein sequence ID" value="MWC43469.1"/>
    <property type="molecule type" value="Genomic_DNA"/>
</dbReference>
<feature type="signal peptide" evidence="1">
    <location>
        <begin position="1"/>
        <end position="21"/>
    </location>
</feature>
<dbReference type="Proteomes" id="UP000323502">
    <property type="component" value="Unassembled WGS sequence"/>
</dbReference>
<evidence type="ECO:0000313" key="2">
    <source>
        <dbReference type="EMBL" id="MWC43469.1"/>
    </source>
</evidence>
<feature type="chain" id="PRO_5036019155" evidence="1">
    <location>
        <begin position="22"/>
        <end position="107"/>
    </location>
</feature>
<sequence>MKAIIAATLGFAALLPAAAQAQRWEPINARQANLERRIDQGIRAGTLNRREADRLRVQFRDLDRLEQRYRRSGGGLTRAERTDLNRRYDVLSQRVRFQKQDRQQRRW</sequence>
<keyword evidence="4" id="KW-1185">Reference proteome</keyword>
<organism evidence="3 4">
    <name type="scientific">Sphingomonas carotinifaciens</name>
    <dbReference type="NCBI Taxonomy" id="1166323"/>
    <lineage>
        <taxon>Bacteria</taxon>
        <taxon>Pseudomonadati</taxon>
        <taxon>Pseudomonadota</taxon>
        <taxon>Alphaproteobacteria</taxon>
        <taxon>Sphingomonadales</taxon>
        <taxon>Sphingomonadaceae</taxon>
        <taxon>Sphingomonas</taxon>
    </lineage>
</organism>
<keyword evidence="1" id="KW-0732">Signal</keyword>
<dbReference type="EMBL" id="FNBI01000003">
    <property type="protein sequence ID" value="SDF43775.1"/>
    <property type="molecule type" value="Genomic_DNA"/>
</dbReference>
<evidence type="ECO:0000313" key="3">
    <source>
        <dbReference type="EMBL" id="SDF43775.1"/>
    </source>
</evidence>
<protein>
    <submittedName>
        <fullName evidence="3">Uncharacterized protein</fullName>
    </submittedName>
</protein>